<evidence type="ECO:0000256" key="7">
    <source>
        <dbReference type="SAM" id="Coils"/>
    </source>
</evidence>
<evidence type="ECO:0000256" key="6">
    <source>
        <dbReference type="ARBA" id="ARBA00023136"/>
    </source>
</evidence>
<keyword evidence="11" id="KW-1185">Reference proteome</keyword>
<evidence type="ECO:0000313" key="11">
    <source>
        <dbReference type="Proteomes" id="UP000694393"/>
    </source>
</evidence>
<dbReference type="Gene3D" id="1.10.287.1490">
    <property type="match status" value="1"/>
</dbReference>
<feature type="coiled-coil region" evidence="7">
    <location>
        <begin position="221"/>
        <end position="282"/>
    </location>
</feature>
<feature type="coiled-coil region" evidence="7">
    <location>
        <begin position="532"/>
        <end position="566"/>
    </location>
</feature>
<proteinExistence type="predicted"/>
<sequence>MSAAKQRSNKGSSGSAASDRGAHSSGSDDVAKKQQQQQQQAAPAKGGKAAAAAVGGSRPSSSSCSLGKAANLLFSLALFAGAVFSGWGVQHLLGEVRQLSLRDEGSARQREELAQSLDALVQKVHSLQTTFADFESIMKNAQHKQEIMEKTVKQGESEINRISEVLQKLQNEILKDLSDGIHVVKDARERDFTSLENTVEERLTELTKSINDNIAIFTEVQKRSQNEINDMKAKVASLEETDIYKHELRALKDTVDEMQISMKIKEKAVESLKSTIDSMESDVYTEVKELVNLKQELEKFKEAADTEHLSLKAFQEKVLKAEESIMHFPDEIKRLDEDLLQIKANLNKQEENVLSKNVLETLDKNSEGFESRFRDVEDNLQSLNSVDTQQIEKMESLLSKHEEYESKLATLEEAITSLHSTSDIDVRSITDTVRSLSETQLSLYNDVDDLRRSLSDLPDSADALQNIQKQVSALLDQEKPQMEQAQSRDYLEKLSSVEGSVDKLRSSVNQVESDLKMIRTAVDSLVAYSVKIETNENNLESVKSSVDDLRNDLDRLFVKVEKIHEKV</sequence>
<organism evidence="10 11">
    <name type="scientific">Pelusios castaneus</name>
    <name type="common">West African mud turtle</name>
    <dbReference type="NCBI Taxonomy" id="367368"/>
    <lineage>
        <taxon>Eukaryota</taxon>
        <taxon>Metazoa</taxon>
        <taxon>Chordata</taxon>
        <taxon>Craniata</taxon>
        <taxon>Vertebrata</taxon>
        <taxon>Euteleostomi</taxon>
        <taxon>Archelosauria</taxon>
        <taxon>Testudinata</taxon>
        <taxon>Testudines</taxon>
        <taxon>Pleurodira</taxon>
        <taxon>Pelomedusidae</taxon>
        <taxon>Pelusios</taxon>
    </lineage>
</organism>
<accession>A0A8C8RT82</accession>
<feature type="coiled-coil region" evidence="7">
    <location>
        <begin position="110"/>
        <end position="172"/>
    </location>
</feature>
<comment type="subcellular location">
    <subcellularLocation>
        <location evidence="1">Cell membrane</location>
    </subcellularLocation>
    <subcellularLocation>
        <location evidence="2">Cytoplasm</location>
    </subcellularLocation>
</comment>
<reference evidence="10" key="1">
    <citation type="submission" date="2025-08" db="UniProtKB">
        <authorList>
            <consortium name="Ensembl"/>
        </authorList>
    </citation>
    <scope>IDENTIFICATION</scope>
</reference>
<dbReference type="Proteomes" id="UP000694393">
    <property type="component" value="Unplaced"/>
</dbReference>
<keyword evidence="5" id="KW-0597">Phosphoprotein</keyword>
<dbReference type="PANTHER" id="PTHR45161">
    <property type="entry name" value="CYTOSKELETON-ASSOCIATED PROTEIN 4"/>
    <property type="match status" value="1"/>
</dbReference>
<evidence type="ECO:0000256" key="8">
    <source>
        <dbReference type="SAM" id="MobiDB-lite"/>
    </source>
</evidence>
<keyword evidence="7" id="KW-0175">Coiled coil</keyword>
<keyword evidence="6 9" id="KW-0472">Membrane</keyword>
<keyword evidence="9" id="KW-0812">Transmembrane</keyword>
<evidence type="ECO:0000256" key="3">
    <source>
        <dbReference type="ARBA" id="ARBA00022475"/>
    </source>
</evidence>
<feature type="compositionally biased region" description="Low complexity" evidence="8">
    <location>
        <begin position="11"/>
        <end position="56"/>
    </location>
</feature>
<protein>
    <submittedName>
        <fullName evidence="10">Cytoskeleton associated protein 4</fullName>
    </submittedName>
</protein>
<reference evidence="10" key="2">
    <citation type="submission" date="2025-09" db="UniProtKB">
        <authorList>
            <consortium name="Ensembl"/>
        </authorList>
    </citation>
    <scope>IDENTIFICATION</scope>
</reference>
<evidence type="ECO:0000256" key="2">
    <source>
        <dbReference type="ARBA" id="ARBA00004496"/>
    </source>
</evidence>
<keyword evidence="9" id="KW-1133">Transmembrane helix</keyword>
<feature type="compositionally biased region" description="Polar residues" evidence="8">
    <location>
        <begin position="1"/>
        <end position="10"/>
    </location>
</feature>
<evidence type="ECO:0000256" key="5">
    <source>
        <dbReference type="ARBA" id="ARBA00022553"/>
    </source>
</evidence>
<dbReference type="PANTHER" id="PTHR45161:SF1">
    <property type="entry name" value="CYTOSKELETON-ASSOCIATED PROTEIN 4"/>
    <property type="match status" value="1"/>
</dbReference>
<feature type="transmembrane region" description="Helical" evidence="9">
    <location>
        <begin position="69"/>
        <end position="89"/>
    </location>
</feature>
<dbReference type="SUPFAM" id="SSF57997">
    <property type="entry name" value="Tropomyosin"/>
    <property type="match status" value="1"/>
</dbReference>
<evidence type="ECO:0000256" key="9">
    <source>
        <dbReference type="SAM" id="Phobius"/>
    </source>
</evidence>
<feature type="coiled-coil region" evidence="7">
    <location>
        <begin position="394"/>
        <end position="421"/>
    </location>
</feature>
<keyword evidence="3" id="KW-1003">Cell membrane</keyword>
<dbReference type="Gene3D" id="1.20.1480.30">
    <property type="entry name" value="Designed four-helix bundle protein"/>
    <property type="match status" value="1"/>
</dbReference>
<dbReference type="GO" id="GO:0005886">
    <property type="term" value="C:plasma membrane"/>
    <property type="evidence" value="ECO:0007669"/>
    <property type="project" value="UniProtKB-SubCell"/>
</dbReference>
<dbReference type="AlphaFoldDB" id="A0A8C8RT82"/>
<dbReference type="GO" id="GO:0005791">
    <property type="term" value="C:rough endoplasmic reticulum"/>
    <property type="evidence" value="ECO:0007669"/>
    <property type="project" value="TreeGrafter"/>
</dbReference>
<evidence type="ECO:0000313" key="10">
    <source>
        <dbReference type="Ensembl" id="ENSPCEP00000010265.1"/>
    </source>
</evidence>
<feature type="region of interest" description="Disordered" evidence="8">
    <location>
        <begin position="1"/>
        <end position="60"/>
    </location>
</feature>
<evidence type="ECO:0000256" key="4">
    <source>
        <dbReference type="ARBA" id="ARBA00022490"/>
    </source>
</evidence>
<keyword evidence="4" id="KW-0963">Cytoplasm</keyword>
<evidence type="ECO:0000256" key="1">
    <source>
        <dbReference type="ARBA" id="ARBA00004236"/>
    </source>
</evidence>
<name>A0A8C8RT82_9SAUR</name>
<dbReference type="Ensembl" id="ENSPCET00000010607.1">
    <property type="protein sequence ID" value="ENSPCEP00000010265.1"/>
    <property type="gene ID" value="ENSPCEG00000008165.1"/>
</dbReference>